<feature type="transmembrane region" description="Helical" evidence="7">
    <location>
        <begin position="325"/>
        <end position="344"/>
    </location>
</feature>
<dbReference type="Pfam" id="PF07690">
    <property type="entry name" value="MFS_1"/>
    <property type="match status" value="1"/>
</dbReference>
<reference evidence="9" key="1">
    <citation type="journal article" date="2020" name="mSystems">
        <title>Genome- and Community-Level Interaction Insights into Carbon Utilization and Element Cycling Functions of Hydrothermarchaeota in Hydrothermal Sediment.</title>
        <authorList>
            <person name="Zhou Z."/>
            <person name="Liu Y."/>
            <person name="Xu W."/>
            <person name="Pan J."/>
            <person name="Luo Z.H."/>
            <person name="Li M."/>
        </authorList>
    </citation>
    <scope>NUCLEOTIDE SEQUENCE [LARGE SCALE GENOMIC DNA]</scope>
    <source>
        <strain evidence="9">SpSt-697</strain>
    </source>
</reference>
<keyword evidence="4 7" id="KW-0812">Transmembrane</keyword>
<dbReference type="PANTHER" id="PTHR43266">
    <property type="entry name" value="MACROLIDE-EFFLUX PROTEIN"/>
    <property type="match status" value="1"/>
</dbReference>
<dbReference type="SUPFAM" id="SSF103473">
    <property type="entry name" value="MFS general substrate transporter"/>
    <property type="match status" value="1"/>
</dbReference>
<evidence type="ECO:0000313" key="9">
    <source>
        <dbReference type="EMBL" id="HGK64034.1"/>
    </source>
</evidence>
<dbReference type="AlphaFoldDB" id="A0A7V4E3G7"/>
<dbReference type="Gene3D" id="1.20.1250.20">
    <property type="entry name" value="MFS general substrate transporter like domains"/>
    <property type="match status" value="2"/>
</dbReference>
<evidence type="ECO:0000256" key="1">
    <source>
        <dbReference type="ARBA" id="ARBA00004651"/>
    </source>
</evidence>
<evidence type="ECO:0000256" key="3">
    <source>
        <dbReference type="ARBA" id="ARBA00022475"/>
    </source>
</evidence>
<comment type="subcellular location">
    <subcellularLocation>
        <location evidence="1">Cell membrane</location>
        <topology evidence="1">Multi-pass membrane protein</topology>
    </subcellularLocation>
</comment>
<sequence>MIDRTIKKNEFFNLFKIKNFMIFSISQAFSLFGDKLDYMALLGMISFLGQKKNLDPSRAISLLSVVITLPTVIFGPFAGIFIDRWDKKKILIYSDFFRALLVGVIPFLILKTLNLIYIYIICFVVFLLGLFFNATRLSIIPYLVAKRRLLAANSFNNLLGRLATLLGILVGGFIVDWKIWEKIGISHSWAAGFYIDAFTYWVSVVALIYLFARVKLRKINLEDIGVEKPKNFLNLILVNLKVMINDFKKTSQFVFKNSEVQIVMISIFLFVILGAAALVLYIPIVQEENFKLGTSGVGFLGTIGSLGLILSSFAYGILGYKVERKLVLTGSFFIFGVLAIFLSLVKNLPLVIFLIFLCGFLLSPIFVIQDTILQESVPEELRGKIFSLKEWFLHLFFGFFALVIGQLTYFFQRAKILFFIGILVIISSLIVFFVYRNKK</sequence>
<feature type="transmembrane region" description="Helical" evidence="7">
    <location>
        <begin position="116"/>
        <end position="137"/>
    </location>
</feature>
<feature type="transmembrane region" description="Helical" evidence="7">
    <location>
        <begin position="262"/>
        <end position="284"/>
    </location>
</feature>
<feature type="transmembrane region" description="Helical" evidence="7">
    <location>
        <begin position="192"/>
        <end position="212"/>
    </location>
</feature>
<dbReference type="EMBL" id="DTDR01000132">
    <property type="protein sequence ID" value="HGK64034.1"/>
    <property type="molecule type" value="Genomic_DNA"/>
</dbReference>
<keyword evidence="2" id="KW-0813">Transport</keyword>
<feature type="transmembrane region" description="Helical" evidence="7">
    <location>
        <begin position="59"/>
        <end position="78"/>
    </location>
</feature>
<dbReference type="CDD" id="cd06173">
    <property type="entry name" value="MFS_MefA_like"/>
    <property type="match status" value="1"/>
</dbReference>
<proteinExistence type="predicted"/>
<feature type="transmembrane region" description="Helical" evidence="7">
    <location>
        <begin position="20"/>
        <end position="47"/>
    </location>
</feature>
<organism evidence="9">
    <name type="scientific">candidate division WOR-3 bacterium</name>
    <dbReference type="NCBI Taxonomy" id="2052148"/>
    <lineage>
        <taxon>Bacteria</taxon>
        <taxon>Bacteria division WOR-3</taxon>
    </lineage>
</organism>
<evidence type="ECO:0000259" key="8">
    <source>
        <dbReference type="PROSITE" id="PS50850"/>
    </source>
</evidence>
<feature type="transmembrane region" description="Helical" evidence="7">
    <location>
        <begin position="350"/>
        <end position="370"/>
    </location>
</feature>
<feature type="transmembrane region" description="Helical" evidence="7">
    <location>
        <begin position="158"/>
        <end position="180"/>
    </location>
</feature>
<feature type="transmembrane region" description="Helical" evidence="7">
    <location>
        <begin position="391"/>
        <end position="410"/>
    </location>
</feature>
<evidence type="ECO:0000256" key="4">
    <source>
        <dbReference type="ARBA" id="ARBA00022692"/>
    </source>
</evidence>
<keyword evidence="5 7" id="KW-1133">Transmembrane helix</keyword>
<accession>A0A7V4E3G7</accession>
<feature type="transmembrane region" description="Helical" evidence="7">
    <location>
        <begin position="416"/>
        <end position="435"/>
    </location>
</feature>
<dbReference type="PANTHER" id="PTHR43266:SF2">
    <property type="entry name" value="MAJOR FACILITATOR SUPERFAMILY (MFS) PROFILE DOMAIN-CONTAINING PROTEIN"/>
    <property type="match status" value="1"/>
</dbReference>
<dbReference type="InterPro" id="IPR020846">
    <property type="entry name" value="MFS_dom"/>
</dbReference>
<gene>
    <name evidence="9" type="ORF">ENU74_05545</name>
</gene>
<dbReference type="InterPro" id="IPR011701">
    <property type="entry name" value="MFS"/>
</dbReference>
<feature type="transmembrane region" description="Helical" evidence="7">
    <location>
        <begin position="90"/>
        <end position="110"/>
    </location>
</feature>
<evidence type="ECO:0000256" key="5">
    <source>
        <dbReference type="ARBA" id="ARBA00022989"/>
    </source>
</evidence>
<evidence type="ECO:0000256" key="2">
    <source>
        <dbReference type="ARBA" id="ARBA00022448"/>
    </source>
</evidence>
<keyword evidence="3" id="KW-1003">Cell membrane</keyword>
<evidence type="ECO:0000256" key="6">
    <source>
        <dbReference type="ARBA" id="ARBA00023136"/>
    </source>
</evidence>
<name>A0A7V4E3G7_UNCW3</name>
<comment type="caution">
    <text evidence="9">The sequence shown here is derived from an EMBL/GenBank/DDBJ whole genome shotgun (WGS) entry which is preliminary data.</text>
</comment>
<feature type="domain" description="Major facilitator superfamily (MFS) profile" evidence="8">
    <location>
        <begin position="23"/>
        <end position="439"/>
    </location>
</feature>
<keyword evidence="6 7" id="KW-0472">Membrane</keyword>
<feature type="transmembrane region" description="Helical" evidence="7">
    <location>
        <begin position="296"/>
        <end position="318"/>
    </location>
</feature>
<dbReference type="GO" id="GO:0005886">
    <property type="term" value="C:plasma membrane"/>
    <property type="evidence" value="ECO:0007669"/>
    <property type="project" value="UniProtKB-SubCell"/>
</dbReference>
<evidence type="ECO:0000256" key="7">
    <source>
        <dbReference type="SAM" id="Phobius"/>
    </source>
</evidence>
<dbReference type="PROSITE" id="PS50850">
    <property type="entry name" value="MFS"/>
    <property type="match status" value="1"/>
</dbReference>
<dbReference type="InterPro" id="IPR036259">
    <property type="entry name" value="MFS_trans_sf"/>
</dbReference>
<dbReference type="GO" id="GO:0022857">
    <property type="term" value="F:transmembrane transporter activity"/>
    <property type="evidence" value="ECO:0007669"/>
    <property type="project" value="InterPro"/>
</dbReference>
<protein>
    <submittedName>
        <fullName evidence="9">MFS transporter</fullName>
    </submittedName>
</protein>